<name>Q9CJZ3_PASMU</name>
<dbReference type="InterPro" id="IPR007410">
    <property type="entry name" value="LpqE-like"/>
</dbReference>
<gene>
    <name evidence="2" type="ordered locus">PM1845</name>
</gene>
<dbReference type="PANTHER" id="PTHR36302:SF1">
    <property type="entry name" value="COPPER CHAPERONE PCU(A)C"/>
    <property type="match status" value="1"/>
</dbReference>
<evidence type="ECO:0000313" key="3">
    <source>
        <dbReference type="Proteomes" id="UP000000809"/>
    </source>
</evidence>
<dbReference type="KEGG" id="pmu:PM1845"/>
<accession>Q9CJZ3</accession>
<organism evidence="2 3">
    <name type="scientific">Pasteurella multocida (strain Pm70)</name>
    <dbReference type="NCBI Taxonomy" id="272843"/>
    <lineage>
        <taxon>Bacteria</taxon>
        <taxon>Pseudomonadati</taxon>
        <taxon>Pseudomonadota</taxon>
        <taxon>Gammaproteobacteria</taxon>
        <taxon>Pasteurellales</taxon>
        <taxon>Pasteurellaceae</taxon>
        <taxon>Pasteurella</taxon>
    </lineage>
</organism>
<evidence type="ECO:0008006" key="4">
    <source>
        <dbReference type="Google" id="ProtNLM"/>
    </source>
</evidence>
<dbReference type="Gene3D" id="2.60.40.1890">
    <property type="entry name" value="PCu(A)C copper chaperone"/>
    <property type="match status" value="1"/>
</dbReference>
<keyword evidence="1" id="KW-0732">Signal</keyword>
<dbReference type="SUPFAM" id="SSF110087">
    <property type="entry name" value="DR1885-like metal-binding protein"/>
    <property type="match status" value="1"/>
</dbReference>
<dbReference type="AlphaFoldDB" id="Q9CJZ3"/>
<dbReference type="EMBL" id="AE004439">
    <property type="protein sequence ID" value="AAK03929.1"/>
    <property type="molecule type" value="Genomic_DNA"/>
</dbReference>
<feature type="chain" id="PRO_5004324537" description="Copper chaperone PCu(A)C" evidence="1">
    <location>
        <begin position="22"/>
        <end position="136"/>
    </location>
</feature>
<dbReference type="HOGENOM" id="CLU_100939_1_2_6"/>
<dbReference type="EnsemblBacteria" id="AAK03929">
    <property type="protein sequence ID" value="AAK03929"/>
    <property type="gene ID" value="PM1845"/>
</dbReference>
<dbReference type="STRING" id="272843.PM1845"/>
<dbReference type="PANTHER" id="PTHR36302">
    <property type="entry name" value="BLR7088 PROTEIN"/>
    <property type="match status" value="1"/>
</dbReference>
<dbReference type="RefSeq" id="WP_010907377.1">
    <property type="nucleotide sequence ID" value="NC_002663.1"/>
</dbReference>
<dbReference type="InterPro" id="IPR036182">
    <property type="entry name" value="PCuAC_sf"/>
</dbReference>
<sequence>MKSLTQLLFILTALLPTSLFAHIHVEQAQMFSAKAGEPSAIFMNIHNTGNEDVSLALVQSDIRADIVLHGTQHGKMIEVTGINLPAHQMTALKRGGLHIMVFNVEQDLNVGDSFPLRLLFDNGEIMHIEAKIIQYQ</sequence>
<keyword evidence="3" id="KW-1185">Reference proteome</keyword>
<dbReference type="Pfam" id="PF04314">
    <property type="entry name" value="PCuAC"/>
    <property type="match status" value="1"/>
</dbReference>
<feature type="signal peptide" evidence="1">
    <location>
        <begin position="1"/>
        <end position="21"/>
    </location>
</feature>
<dbReference type="PATRIC" id="fig|272843.6.peg.1867"/>
<evidence type="ECO:0000256" key="1">
    <source>
        <dbReference type="SAM" id="SignalP"/>
    </source>
</evidence>
<proteinExistence type="predicted"/>
<dbReference type="Proteomes" id="UP000000809">
    <property type="component" value="Chromosome"/>
</dbReference>
<dbReference type="OrthoDB" id="9796962at2"/>
<reference evidence="2 3" key="1">
    <citation type="journal article" date="2001" name="Proc. Natl. Acad. Sci. U.S.A.">
        <title>Complete genomic sequence of Pasteurella multocida Pm70.</title>
        <authorList>
            <person name="May B.J."/>
            <person name="Zhang Q."/>
            <person name="Li L.L."/>
            <person name="Paustian M.L."/>
            <person name="Whittam T.S."/>
            <person name="Kapur V."/>
        </authorList>
    </citation>
    <scope>NUCLEOTIDE SEQUENCE [LARGE SCALE GENOMIC DNA]</scope>
    <source>
        <strain evidence="2 3">Pm70</strain>
    </source>
</reference>
<protein>
    <recommendedName>
        <fullName evidence="4">Copper chaperone PCu(A)C</fullName>
    </recommendedName>
</protein>
<dbReference type="InterPro" id="IPR058248">
    <property type="entry name" value="Lxx211020-like"/>
</dbReference>
<evidence type="ECO:0000313" key="2">
    <source>
        <dbReference type="EMBL" id="AAK03929.1"/>
    </source>
</evidence>